<reference evidence="7 8" key="2">
    <citation type="journal article" date="2008" name="Science">
        <title>Environmental genomics reveals a single-species ecosystem deep within Earth.</title>
        <authorList>
            <person name="Chivian D."/>
            <person name="Brodie E.L."/>
            <person name="Alm E.J."/>
            <person name="Culley D.E."/>
            <person name="Dehal P.S."/>
            <person name="Desantis T.Z."/>
            <person name="Gihring T.M."/>
            <person name="Lapidus A."/>
            <person name="Lin L.H."/>
            <person name="Lowry S.R."/>
            <person name="Moser D.P."/>
            <person name="Richardson P.M."/>
            <person name="Southam G."/>
            <person name="Wanger G."/>
            <person name="Pratt L.M."/>
            <person name="Andersen G.L."/>
            <person name="Hazen T.C."/>
            <person name="Brockman F.J."/>
            <person name="Arkin A.P."/>
            <person name="Onstott T.C."/>
        </authorList>
    </citation>
    <scope>NUCLEOTIDE SEQUENCE [LARGE SCALE GENOMIC DNA]</scope>
    <source>
        <strain evidence="7 8">MP104C</strain>
    </source>
</reference>
<dbReference type="SUPFAM" id="SSF52172">
    <property type="entry name" value="CheY-like"/>
    <property type="match status" value="1"/>
</dbReference>
<dbReference type="GO" id="GO:0000160">
    <property type="term" value="P:phosphorelay signal transduction system"/>
    <property type="evidence" value="ECO:0007669"/>
    <property type="project" value="InterPro"/>
</dbReference>
<dbReference type="SUPFAM" id="SSF55073">
    <property type="entry name" value="Nucleotide cyclase"/>
    <property type="match status" value="1"/>
</dbReference>
<feature type="domain" description="Response regulatory" evidence="5">
    <location>
        <begin position="2"/>
        <end position="118"/>
    </location>
</feature>
<sequence length="314" mass="34798">MRILVADDSLVSARVVQKALEEWGHSIIVARDGAEAWEILQREEIRLVIADWIMPVMDGLELCRTIRHSQLAGYVYVILLTSKGSKDDIVEGLGAGADDYITKPFHHEELKARVQVGIRIIELEEKLKEANKKIAALASTDALTGLPNRRVLLEHLEALVARGIREGRPVGVIFMDLDHFKRINDEYSHLAGDTVLQDVAKKLRAVKRVYDFLGRYGGEEFLILVEGVDIVTAGAIAERFRQSIKSTPVKLDSGVSLRVTASFGVTALNPAAPQSVDRLIAEADQALYSAKAQGRDRVCCFGLRCWDEQLGKCL</sequence>
<dbReference type="GO" id="GO:0043709">
    <property type="term" value="P:cell adhesion involved in single-species biofilm formation"/>
    <property type="evidence" value="ECO:0007669"/>
    <property type="project" value="TreeGrafter"/>
</dbReference>
<dbReference type="NCBIfam" id="TIGR00254">
    <property type="entry name" value="GGDEF"/>
    <property type="match status" value="1"/>
</dbReference>
<evidence type="ECO:0000259" key="6">
    <source>
        <dbReference type="PROSITE" id="PS50887"/>
    </source>
</evidence>
<dbReference type="Gene3D" id="3.30.70.270">
    <property type="match status" value="1"/>
</dbReference>
<dbReference type="SMART" id="SM00267">
    <property type="entry name" value="GGDEF"/>
    <property type="match status" value="1"/>
</dbReference>
<dbReference type="InterPro" id="IPR043128">
    <property type="entry name" value="Rev_trsase/Diguanyl_cyclase"/>
</dbReference>
<accession>B1I5R0</accession>
<dbReference type="PANTHER" id="PTHR45138:SF9">
    <property type="entry name" value="DIGUANYLATE CYCLASE DGCM-RELATED"/>
    <property type="match status" value="1"/>
</dbReference>
<dbReference type="Pfam" id="PF00072">
    <property type="entry name" value="Response_reg"/>
    <property type="match status" value="1"/>
</dbReference>
<keyword evidence="8" id="KW-1185">Reference proteome</keyword>
<dbReference type="InterPro" id="IPR029787">
    <property type="entry name" value="Nucleotide_cyclase"/>
</dbReference>
<evidence type="ECO:0000259" key="5">
    <source>
        <dbReference type="PROSITE" id="PS50110"/>
    </source>
</evidence>
<dbReference type="GO" id="GO:0052621">
    <property type="term" value="F:diguanylate cyclase activity"/>
    <property type="evidence" value="ECO:0007669"/>
    <property type="project" value="TreeGrafter"/>
</dbReference>
<dbReference type="GO" id="GO:1902201">
    <property type="term" value="P:negative regulation of bacterial-type flagellum-dependent cell motility"/>
    <property type="evidence" value="ECO:0007669"/>
    <property type="project" value="TreeGrafter"/>
</dbReference>
<keyword evidence="3" id="KW-0597">Phosphoprotein</keyword>
<dbReference type="InterPro" id="IPR000160">
    <property type="entry name" value="GGDEF_dom"/>
</dbReference>
<dbReference type="PROSITE" id="PS50110">
    <property type="entry name" value="RESPONSE_REGULATORY"/>
    <property type="match status" value="1"/>
</dbReference>
<dbReference type="CDD" id="cd01949">
    <property type="entry name" value="GGDEF"/>
    <property type="match status" value="1"/>
</dbReference>
<dbReference type="GO" id="GO:0005886">
    <property type="term" value="C:plasma membrane"/>
    <property type="evidence" value="ECO:0007669"/>
    <property type="project" value="TreeGrafter"/>
</dbReference>
<dbReference type="Gene3D" id="3.40.50.2300">
    <property type="match status" value="1"/>
</dbReference>
<evidence type="ECO:0000256" key="4">
    <source>
        <dbReference type="SAM" id="Coils"/>
    </source>
</evidence>
<dbReference type="PANTHER" id="PTHR45138">
    <property type="entry name" value="REGULATORY COMPONENTS OF SENSORY TRANSDUCTION SYSTEM"/>
    <property type="match status" value="1"/>
</dbReference>
<dbReference type="STRING" id="477974.Daud_1846"/>
<dbReference type="KEGG" id="dau:Daud_1846"/>
<reference evidence="8" key="1">
    <citation type="submission" date="2007-10" db="EMBL/GenBank/DDBJ databases">
        <title>Complete sequence of chromosome of Desulforudis audaxviator MP104C.</title>
        <authorList>
            <person name="Copeland A."/>
            <person name="Lucas S."/>
            <person name="Lapidus A."/>
            <person name="Barry K."/>
            <person name="Glavina del Rio T."/>
            <person name="Dalin E."/>
            <person name="Tice H."/>
            <person name="Bruce D."/>
            <person name="Pitluck S."/>
            <person name="Lowry S.R."/>
            <person name="Larimer F."/>
            <person name="Land M.L."/>
            <person name="Hauser L."/>
            <person name="Kyrpides N."/>
            <person name="Ivanova N.N."/>
            <person name="Richardson P."/>
        </authorList>
    </citation>
    <scope>NUCLEOTIDE SEQUENCE [LARGE SCALE GENOMIC DNA]</scope>
    <source>
        <strain evidence="8">MP104C</strain>
    </source>
</reference>
<proteinExistence type="predicted"/>
<evidence type="ECO:0000313" key="8">
    <source>
        <dbReference type="Proteomes" id="UP000008544"/>
    </source>
</evidence>
<name>B1I5R0_DESAP</name>
<feature type="coiled-coil region" evidence="4">
    <location>
        <begin position="113"/>
        <end position="140"/>
    </location>
</feature>
<evidence type="ECO:0000256" key="2">
    <source>
        <dbReference type="ARBA" id="ARBA00024867"/>
    </source>
</evidence>
<dbReference type="InterPro" id="IPR050469">
    <property type="entry name" value="Diguanylate_Cyclase"/>
</dbReference>
<dbReference type="eggNOG" id="COG3706">
    <property type="taxonomic scope" value="Bacteria"/>
</dbReference>
<organism evidence="7 8">
    <name type="scientific">Desulforudis audaxviator (strain MP104C)</name>
    <dbReference type="NCBI Taxonomy" id="477974"/>
    <lineage>
        <taxon>Bacteria</taxon>
        <taxon>Bacillati</taxon>
        <taxon>Bacillota</taxon>
        <taxon>Clostridia</taxon>
        <taxon>Thermoanaerobacterales</taxon>
        <taxon>Candidatus Desulforudaceae</taxon>
        <taxon>Candidatus Desulforudis</taxon>
    </lineage>
</organism>
<evidence type="ECO:0000256" key="1">
    <source>
        <dbReference type="ARBA" id="ARBA00018672"/>
    </source>
</evidence>
<evidence type="ECO:0000313" key="7">
    <source>
        <dbReference type="EMBL" id="ACA60339.1"/>
    </source>
</evidence>
<dbReference type="FunFam" id="3.30.70.270:FF:000001">
    <property type="entry name" value="Diguanylate cyclase domain protein"/>
    <property type="match status" value="1"/>
</dbReference>
<dbReference type="AlphaFoldDB" id="B1I5R0"/>
<dbReference type="HOGENOM" id="CLU_000445_11_28_9"/>
<dbReference type="EMBL" id="CP000860">
    <property type="protein sequence ID" value="ACA60339.1"/>
    <property type="molecule type" value="Genomic_DNA"/>
</dbReference>
<dbReference type="Pfam" id="PF00990">
    <property type="entry name" value="GGDEF"/>
    <property type="match status" value="1"/>
</dbReference>
<comment type="function">
    <text evidence="2">May play the central regulatory role in sporulation. It may be an element of the effector pathway responsible for the activation of sporulation genes in response to nutritional stress. Spo0A may act in concert with spo0H (a sigma factor) to control the expression of some genes that are critical to the sporulation process.</text>
</comment>
<dbReference type="InterPro" id="IPR001789">
    <property type="entry name" value="Sig_transdc_resp-reg_receiver"/>
</dbReference>
<dbReference type="RefSeq" id="WP_012302915.1">
    <property type="nucleotide sequence ID" value="NC_010424.1"/>
</dbReference>
<dbReference type="PROSITE" id="PS50887">
    <property type="entry name" value="GGDEF"/>
    <property type="match status" value="1"/>
</dbReference>
<dbReference type="Gene3D" id="6.10.250.690">
    <property type="match status" value="1"/>
</dbReference>
<gene>
    <name evidence="7" type="ordered locus">Daud_1846</name>
</gene>
<protein>
    <recommendedName>
        <fullName evidence="1">Stage 0 sporulation protein A homolog</fullName>
    </recommendedName>
</protein>
<evidence type="ECO:0000256" key="3">
    <source>
        <dbReference type="PROSITE-ProRule" id="PRU00169"/>
    </source>
</evidence>
<dbReference type="CDD" id="cd17574">
    <property type="entry name" value="REC_OmpR"/>
    <property type="match status" value="1"/>
</dbReference>
<keyword evidence="4" id="KW-0175">Coiled coil</keyword>
<dbReference type="InterPro" id="IPR011006">
    <property type="entry name" value="CheY-like_superfamily"/>
</dbReference>
<dbReference type="SMART" id="SM00448">
    <property type="entry name" value="REC"/>
    <property type="match status" value="1"/>
</dbReference>
<feature type="modified residue" description="4-aspartylphosphate" evidence="3">
    <location>
        <position position="51"/>
    </location>
</feature>
<feature type="domain" description="GGDEF" evidence="6">
    <location>
        <begin position="168"/>
        <end position="303"/>
    </location>
</feature>
<dbReference type="Proteomes" id="UP000008544">
    <property type="component" value="Chromosome"/>
</dbReference>